<dbReference type="Proteomes" id="UP000003741">
    <property type="component" value="Unassembled WGS sequence"/>
</dbReference>
<organism evidence="1 2">
    <name type="scientific">Bacteroides cellulosilyticus CL02T12C19</name>
    <dbReference type="NCBI Taxonomy" id="997874"/>
    <lineage>
        <taxon>Bacteria</taxon>
        <taxon>Pseudomonadati</taxon>
        <taxon>Bacteroidota</taxon>
        <taxon>Bacteroidia</taxon>
        <taxon>Bacteroidales</taxon>
        <taxon>Bacteroidaceae</taxon>
        <taxon>Bacteroides</taxon>
    </lineage>
</organism>
<sequence length="31" mass="3668">MDFRQKKTTGSTRLKANFEEEIKKISFFACI</sequence>
<proteinExistence type="predicted"/>
<evidence type="ECO:0000313" key="2">
    <source>
        <dbReference type="Proteomes" id="UP000003741"/>
    </source>
</evidence>
<keyword evidence="2" id="KW-1185">Reference proteome</keyword>
<reference evidence="1 2" key="1">
    <citation type="submission" date="2012-02" db="EMBL/GenBank/DDBJ databases">
        <title>The Genome Sequence of Bacteroides cellulosilyticus CL02T12C19.</title>
        <authorList>
            <consortium name="The Broad Institute Genome Sequencing Platform"/>
            <person name="Earl A."/>
            <person name="Ward D."/>
            <person name="Feldgarden M."/>
            <person name="Gevers D."/>
            <person name="Zitomersky N.L."/>
            <person name="Coyne M.J."/>
            <person name="Comstock L.E."/>
            <person name="Young S.K."/>
            <person name="Zeng Q."/>
            <person name="Gargeya S."/>
            <person name="Fitzgerald M."/>
            <person name="Haas B."/>
            <person name="Abouelleil A."/>
            <person name="Alvarado L."/>
            <person name="Arachchi H.M."/>
            <person name="Berlin A."/>
            <person name="Chapman S.B."/>
            <person name="Gearin G."/>
            <person name="Goldberg J."/>
            <person name="Griggs A."/>
            <person name="Gujja S."/>
            <person name="Hansen M."/>
            <person name="Heiman D."/>
            <person name="Howarth C."/>
            <person name="Larimer J."/>
            <person name="Lui A."/>
            <person name="MacDonald P.J.P."/>
            <person name="McCowen C."/>
            <person name="Montmayeur A."/>
            <person name="Murphy C."/>
            <person name="Neiman D."/>
            <person name="Pearson M."/>
            <person name="Priest M."/>
            <person name="Roberts A."/>
            <person name="Saif S."/>
            <person name="Shea T."/>
            <person name="Sisk P."/>
            <person name="Stolte C."/>
            <person name="Sykes S."/>
            <person name="Wortman J."/>
            <person name="Nusbaum C."/>
            <person name="Birren B."/>
        </authorList>
    </citation>
    <scope>NUCLEOTIDE SEQUENCE [LARGE SCALE GENOMIC DNA]</scope>
    <source>
        <strain evidence="1 2">CL02T12C19</strain>
    </source>
</reference>
<accession>I8VD16</accession>
<dbReference type="AlphaFoldDB" id="I8VD16"/>
<name>I8VD16_9BACE</name>
<dbReference type="EMBL" id="AGXG01000099">
    <property type="protein sequence ID" value="EIY24275.1"/>
    <property type="molecule type" value="Genomic_DNA"/>
</dbReference>
<protein>
    <submittedName>
        <fullName evidence="1">Uncharacterized protein</fullName>
    </submittedName>
</protein>
<dbReference type="PATRIC" id="fig|997874.3.peg.4935"/>
<dbReference type="HOGENOM" id="CLU_3395000_0_0_10"/>
<gene>
    <name evidence="1" type="ORF">HMPREF1062_04822</name>
</gene>
<evidence type="ECO:0000313" key="1">
    <source>
        <dbReference type="EMBL" id="EIY24275.1"/>
    </source>
</evidence>
<comment type="caution">
    <text evidence="1">The sequence shown here is derived from an EMBL/GenBank/DDBJ whole genome shotgun (WGS) entry which is preliminary data.</text>
</comment>